<dbReference type="SUPFAM" id="SSF46458">
    <property type="entry name" value="Globin-like"/>
    <property type="match status" value="1"/>
</dbReference>
<dbReference type="InterPro" id="IPR039379">
    <property type="entry name" value="Protoglobin_sensor_dom"/>
</dbReference>
<protein>
    <recommendedName>
        <fullName evidence="1">Globin-sensor domain-containing protein</fullName>
    </recommendedName>
</protein>
<evidence type="ECO:0000259" key="1">
    <source>
        <dbReference type="Pfam" id="PF11563"/>
    </source>
</evidence>
<accession>A0A0B0EKH8</accession>
<dbReference type="GO" id="GO:0019825">
    <property type="term" value="F:oxygen binding"/>
    <property type="evidence" value="ECO:0007669"/>
    <property type="project" value="InterPro"/>
</dbReference>
<dbReference type="InterPro" id="IPR044398">
    <property type="entry name" value="Globin-sensor_dom"/>
</dbReference>
<comment type="caution">
    <text evidence="2">The sequence shown here is derived from an EMBL/GenBank/DDBJ whole genome shotgun (WGS) entry which is preliminary data.</text>
</comment>
<proteinExistence type="predicted"/>
<dbReference type="CDD" id="cd01068">
    <property type="entry name" value="globin_sensor"/>
    <property type="match status" value="1"/>
</dbReference>
<dbReference type="AlphaFoldDB" id="A0A0B0EKH8"/>
<dbReference type="GO" id="GO:0020037">
    <property type="term" value="F:heme binding"/>
    <property type="evidence" value="ECO:0007669"/>
    <property type="project" value="InterPro"/>
</dbReference>
<evidence type="ECO:0000313" key="2">
    <source>
        <dbReference type="EMBL" id="KHE91628.1"/>
    </source>
</evidence>
<reference evidence="2 3" key="1">
    <citation type="submission" date="2014-10" db="EMBL/GenBank/DDBJ databases">
        <title>Draft genome of anammox bacterium scalindua brodae, obtained using differential coverage binning of sequence data from two enrichment reactors.</title>
        <authorList>
            <person name="Speth D.R."/>
            <person name="Russ L."/>
            <person name="Kartal B."/>
            <person name="Op den Camp H.J."/>
            <person name="Dutilh B.E."/>
            <person name="Jetten M.S."/>
        </authorList>
    </citation>
    <scope>NUCLEOTIDE SEQUENCE [LARGE SCALE GENOMIC DNA]</scope>
    <source>
        <strain evidence="2">RU1</strain>
    </source>
</reference>
<feature type="domain" description="Globin-sensor" evidence="1">
    <location>
        <begin position="50"/>
        <end position="212"/>
    </location>
</feature>
<organism evidence="2 3">
    <name type="scientific">Candidatus Scalindua brodae</name>
    <dbReference type="NCBI Taxonomy" id="237368"/>
    <lineage>
        <taxon>Bacteria</taxon>
        <taxon>Pseudomonadati</taxon>
        <taxon>Planctomycetota</taxon>
        <taxon>Candidatus Brocadiia</taxon>
        <taxon>Candidatus Brocadiales</taxon>
        <taxon>Candidatus Scalinduaceae</taxon>
        <taxon>Candidatus Scalindua</taxon>
    </lineage>
</organism>
<dbReference type="EMBL" id="JRYO01000188">
    <property type="protein sequence ID" value="KHE91628.1"/>
    <property type="molecule type" value="Genomic_DNA"/>
</dbReference>
<evidence type="ECO:0000313" key="3">
    <source>
        <dbReference type="Proteomes" id="UP000030652"/>
    </source>
</evidence>
<dbReference type="InterPro" id="IPR009050">
    <property type="entry name" value="Globin-like_sf"/>
</dbReference>
<dbReference type="eggNOG" id="ENOG5033G4U">
    <property type="taxonomic scope" value="Bacteria"/>
</dbReference>
<name>A0A0B0EKH8_9BACT</name>
<sequence>MSIMSDAYGKMYPMETKEKKSSGKPTKVLDVPEFKQAWDLHRETSVDIVKRFEYMAQCVDFTDKDTEAIKESTDIIAANLKAILDHIYYEKLINDPWMSRWFRDEDGKISDKYVDVRRAKQQKFLLRILECKWDEDFLNHVRWVGAIHVPTFGLEDMYIPMRLNIALWGYIHQYLFNLFAEELRSDPDKLRRITTAWTKLFWLVIDLYHIEYLPSWM</sequence>
<dbReference type="Pfam" id="PF11563">
    <property type="entry name" value="Protoglobin"/>
    <property type="match status" value="1"/>
</dbReference>
<dbReference type="Gene3D" id="1.10.490.10">
    <property type="entry name" value="Globins"/>
    <property type="match status" value="1"/>
</dbReference>
<gene>
    <name evidence="2" type="ORF">SCABRO_02623</name>
</gene>
<dbReference type="InterPro" id="IPR012292">
    <property type="entry name" value="Globin/Proto"/>
</dbReference>
<dbReference type="Proteomes" id="UP000030652">
    <property type="component" value="Unassembled WGS sequence"/>
</dbReference>